<name>A0A239CCF9_9BURK</name>
<dbReference type="GO" id="GO:0051603">
    <property type="term" value="P:proteolysis involved in protein catabolic process"/>
    <property type="evidence" value="ECO:0007669"/>
    <property type="project" value="TreeGrafter"/>
</dbReference>
<accession>A0A239CCF9</accession>
<feature type="domain" description="Peptidase M48" evidence="8">
    <location>
        <begin position="79"/>
        <end position="266"/>
    </location>
</feature>
<dbReference type="InterPro" id="IPR051156">
    <property type="entry name" value="Mito/Outer_Membr_Metalloprot"/>
</dbReference>
<dbReference type="AlphaFoldDB" id="A0A239CCF9"/>
<evidence type="ECO:0000256" key="7">
    <source>
        <dbReference type="SAM" id="SignalP"/>
    </source>
</evidence>
<feature type="signal peptide" evidence="7">
    <location>
        <begin position="1"/>
        <end position="23"/>
    </location>
</feature>
<dbReference type="CDD" id="cd07331">
    <property type="entry name" value="M48C_Oma1_like"/>
    <property type="match status" value="1"/>
</dbReference>
<keyword evidence="4 6" id="KW-0862">Zinc</keyword>
<keyword evidence="2" id="KW-0479">Metal-binding</keyword>
<keyword evidence="5 6" id="KW-0482">Metalloprotease</keyword>
<comment type="similarity">
    <text evidence="6">Belongs to the peptidase M48 family.</text>
</comment>
<evidence type="ECO:0000256" key="6">
    <source>
        <dbReference type="RuleBase" id="RU003983"/>
    </source>
</evidence>
<dbReference type="Proteomes" id="UP000198284">
    <property type="component" value="Unassembled WGS sequence"/>
</dbReference>
<dbReference type="OrthoDB" id="9810445at2"/>
<evidence type="ECO:0000256" key="1">
    <source>
        <dbReference type="ARBA" id="ARBA00022670"/>
    </source>
</evidence>
<gene>
    <name evidence="9" type="ORF">SAMN06265795_101347</name>
</gene>
<dbReference type="Pfam" id="PF01435">
    <property type="entry name" value="Peptidase_M48"/>
    <property type="match status" value="1"/>
</dbReference>
<comment type="cofactor">
    <cofactor evidence="6">
        <name>Zn(2+)</name>
        <dbReference type="ChEBI" id="CHEBI:29105"/>
    </cofactor>
    <text evidence="6">Binds 1 zinc ion per subunit.</text>
</comment>
<organism evidence="9 10">
    <name type="scientific">Noviherbaspirillum humi</name>
    <dbReference type="NCBI Taxonomy" id="1688639"/>
    <lineage>
        <taxon>Bacteria</taxon>
        <taxon>Pseudomonadati</taxon>
        <taxon>Pseudomonadota</taxon>
        <taxon>Betaproteobacteria</taxon>
        <taxon>Burkholderiales</taxon>
        <taxon>Oxalobacteraceae</taxon>
        <taxon>Noviherbaspirillum</taxon>
    </lineage>
</organism>
<dbReference type="RefSeq" id="WP_089397560.1">
    <property type="nucleotide sequence ID" value="NZ_FZOT01000001.1"/>
</dbReference>
<dbReference type="PANTHER" id="PTHR22726:SF1">
    <property type="entry name" value="METALLOENDOPEPTIDASE OMA1, MITOCHONDRIAL"/>
    <property type="match status" value="1"/>
</dbReference>
<dbReference type="PANTHER" id="PTHR22726">
    <property type="entry name" value="METALLOENDOPEPTIDASE OMA1"/>
    <property type="match status" value="1"/>
</dbReference>
<sequence>MKKKLAAAWLGLLLCATPPALLAKDNARGAEDGVRVDEMSPLRNMVPEEELEAAAAQQYNELKQEAAKAQALAPPDHPQTQRLRAIAQRLIAQAPRWNQRAAQWNWEISLIGSKQVNAFCMPGGKIAFFSGLINNLKLTDDEVAVVMGHEMAHALREHSRERVAKSGLADAGAKIAGLGLSAIFGIDPNLTSAATGGVANLAMLKFSRNDETEADLVGLDIMARAGFDPRAGIALWQKMGMLEKSAPPQWLSTHPAGPARLAEIDKHLPSVMPLYAKAKGVAITSLPPYQTNVSGIPPVR</sequence>
<dbReference type="Gene3D" id="3.30.2010.10">
    <property type="entry name" value="Metalloproteases ('zincins'), catalytic domain"/>
    <property type="match status" value="1"/>
</dbReference>
<evidence type="ECO:0000256" key="5">
    <source>
        <dbReference type="ARBA" id="ARBA00023049"/>
    </source>
</evidence>
<protein>
    <submittedName>
        <fullName evidence="9">Peptidase family M48</fullName>
    </submittedName>
</protein>
<evidence type="ECO:0000256" key="4">
    <source>
        <dbReference type="ARBA" id="ARBA00022833"/>
    </source>
</evidence>
<evidence type="ECO:0000313" key="10">
    <source>
        <dbReference type="Proteomes" id="UP000198284"/>
    </source>
</evidence>
<keyword evidence="7" id="KW-0732">Signal</keyword>
<evidence type="ECO:0000256" key="3">
    <source>
        <dbReference type="ARBA" id="ARBA00022801"/>
    </source>
</evidence>
<dbReference type="EMBL" id="FZOT01000001">
    <property type="protein sequence ID" value="SNS17134.1"/>
    <property type="molecule type" value="Genomic_DNA"/>
</dbReference>
<keyword evidence="1 6" id="KW-0645">Protease</keyword>
<dbReference type="GO" id="GO:0046872">
    <property type="term" value="F:metal ion binding"/>
    <property type="evidence" value="ECO:0007669"/>
    <property type="project" value="UniProtKB-KW"/>
</dbReference>
<keyword evidence="3 6" id="KW-0378">Hydrolase</keyword>
<evidence type="ECO:0000313" key="9">
    <source>
        <dbReference type="EMBL" id="SNS17134.1"/>
    </source>
</evidence>
<dbReference type="InterPro" id="IPR001915">
    <property type="entry name" value="Peptidase_M48"/>
</dbReference>
<proteinExistence type="inferred from homology"/>
<feature type="chain" id="PRO_5011969314" evidence="7">
    <location>
        <begin position="24"/>
        <end position="300"/>
    </location>
</feature>
<dbReference type="GO" id="GO:0016020">
    <property type="term" value="C:membrane"/>
    <property type="evidence" value="ECO:0007669"/>
    <property type="project" value="TreeGrafter"/>
</dbReference>
<dbReference type="GO" id="GO:0004222">
    <property type="term" value="F:metalloendopeptidase activity"/>
    <property type="evidence" value="ECO:0007669"/>
    <property type="project" value="InterPro"/>
</dbReference>
<evidence type="ECO:0000259" key="8">
    <source>
        <dbReference type="Pfam" id="PF01435"/>
    </source>
</evidence>
<evidence type="ECO:0000256" key="2">
    <source>
        <dbReference type="ARBA" id="ARBA00022723"/>
    </source>
</evidence>
<keyword evidence="10" id="KW-1185">Reference proteome</keyword>
<reference evidence="9 10" key="1">
    <citation type="submission" date="2017-06" db="EMBL/GenBank/DDBJ databases">
        <authorList>
            <person name="Kim H.J."/>
            <person name="Triplett B.A."/>
        </authorList>
    </citation>
    <scope>NUCLEOTIDE SEQUENCE [LARGE SCALE GENOMIC DNA]</scope>
    <source>
        <strain evidence="9 10">U15</strain>
    </source>
</reference>